<organism evidence="3 4">
    <name type="scientific">Aspergillus granulosus</name>
    <dbReference type="NCBI Taxonomy" id="176169"/>
    <lineage>
        <taxon>Eukaryota</taxon>
        <taxon>Fungi</taxon>
        <taxon>Dikarya</taxon>
        <taxon>Ascomycota</taxon>
        <taxon>Pezizomycotina</taxon>
        <taxon>Eurotiomycetes</taxon>
        <taxon>Eurotiomycetidae</taxon>
        <taxon>Eurotiales</taxon>
        <taxon>Aspergillaceae</taxon>
        <taxon>Aspergillus</taxon>
        <taxon>Aspergillus subgen. Nidulantes</taxon>
    </lineage>
</organism>
<evidence type="ECO:0000256" key="1">
    <source>
        <dbReference type="SAM" id="MobiDB-lite"/>
    </source>
</evidence>
<keyword evidence="4" id="KW-1185">Reference proteome</keyword>
<reference evidence="3 4" key="1">
    <citation type="submission" date="2024-07" db="EMBL/GenBank/DDBJ databases">
        <title>Section-level genome sequencing and comparative genomics of Aspergillus sections Usti and Cavernicolus.</title>
        <authorList>
            <consortium name="Lawrence Berkeley National Laboratory"/>
            <person name="Nybo J.L."/>
            <person name="Vesth T.C."/>
            <person name="Theobald S."/>
            <person name="Frisvad J.C."/>
            <person name="Larsen T.O."/>
            <person name="Kjaerboelling I."/>
            <person name="Rothschild-Mancinelli K."/>
            <person name="Lyhne E.K."/>
            <person name="Kogle M.E."/>
            <person name="Barry K."/>
            <person name="Clum A."/>
            <person name="Na H."/>
            <person name="Ledsgaard L."/>
            <person name="Lin J."/>
            <person name="Lipzen A."/>
            <person name="Kuo A."/>
            <person name="Riley R."/>
            <person name="Mondo S."/>
            <person name="Labutti K."/>
            <person name="Haridas S."/>
            <person name="Pangalinan J."/>
            <person name="Salamov A.A."/>
            <person name="Simmons B.A."/>
            <person name="Magnuson J.K."/>
            <person name="Chen J."/>
            <person name="Drula E."/>
            <person name="Henrissat B."/>
            <person name="Wiebenga A."/>
            <person name="Lubbers R.J."/>
            <person name="Gomes A.C."/>
            <person name="Makela M.R."/>
            <person name="Stajich J."/>
            <person name="Grigoriev I.V."/>
            <person name="Mortensen U.H."/>
            <person name="De Vries R.P."/>
            <person name="Baker S.E."/>
            <person name="Andersen M.R."/>
        </authorList>
    </citation>
    <scope>NUCLEOTIDE SEQUENCE [LARGE SCALE GENOMIC DNA]</scope>
    <source>
        <strain evidence="3 4">CBS 588.65</strain>
    </source>
</reference>
<dbReference type="EMBL" id="JBFXLT010000007">
    <property type="protein sequence ID" value="KAL2820375.1"/>
    <property type="molecule type" value="Genomic_DNA"/>
</dbReference>
<dbReference type="InterPro" id="IPR036420">
    <property type="entry name" value="BRCT_dom_sf"/>
</dbReference>
<evidence type="ECO:0000259" key="2">
    <source>
        <dbReference type="PROSITE" id="PS50172"/>
    </source>
</evidence>
<dbReference type="PANTHER" id="PTHR45990">
    <property type="entry name" value="DNA REPAIR PROTEIN REV1"/>
    <property type="match status" value="1"/>
</dbReference>
<feature type="compositionally biased region" description="Low complexity" evidence="1">
    <location>
        <begin position="167"/>
        <end position="189"/>
    </location>
</feature>
<evidence type="ECO:0000313" key="3">
    <source>
        <dbReference type="EMBL" id="KAL2820375.1"/>
    </source>
</evidence>
<dbReference type="InterPro" id="IPR001357">
    <property type="entry name" value="BRCT_dom"/>
</dbReference>
<proteinExistence type="predicted"/>
<feature type="compositionally biased region" description="Basic and acidic residues" evidence="1">
    <location>
        <begin position="98"/>
        <end position="113"/>
    </location>
</feature>
<dbReference type="Proteomes" id="UP001610334">
    <property type="component" value="Unassembled WGS sequence"/>
</dbReference>
<feature type="domain" description="BRCT" evidence="2">
    <location>
        <begin position="202"/>
        <end position="308"/>
    </location>
</feature>
<feature type="compositionally biased region" description="Polar residues" evidence="1">
    <location>
        <begin position="190"/>
        <end position="204"/>
    </location>
</feature>
<dbReference type="SUPFAM" id="SSF52113">
    <property type="entry name" value="BRCT domain"/>
    <property type="match status" value="1"/>
</dbReference>
<comment type="caution">
    <text evidence="3">The sequence shown here is derived from an EMBL/GenBank/DDBJ whole genome shotgun (WGS) entry which is preliminary data.</text>
</comment>
<dbReference type="PANTHER" id="PTHR45990:SF1">
    <property type="entry name" value="DNA REPAIR PROTEIN REV1"/>
    <property type="match status" value="1"/>
</dbReference>
<protein>
    <submittedName>
        <fullName evidence="3">BRCT domain-containing protein</fullName>
    </submittedName>
</protein>
<dbReference type="PROSITE" id="PS50172">
    <property type="entry name" value="BRCT"/>
    <property type="match status" value="1"/>
</dbReference>
<accession>A0ABR4HY04</accession>
<dbReference type="Pfam" id="PF00533">
    <property type="entry name" value="BRCT"/>
    <property type="match status" value="1"/>
</dbReference>
<gene>
    <name evidence="3" type="ORF">BJX63DRAFT_311944</name>
</gene>
<sequence>MPGKPDPQRITPTPTNHLNFDPWNTSSSGHQRSESNPGTCWQRTRESKLAQQLRTGDCTINSFTYSGRGRVYEKGEWEWDWGGDARQGRGGPGGGRGTRQEVVEGDSKQRDIRSMMTVNKGAPGGSLSRKPGGGKEKGAGNQVDLGVSIPIPADRVEMQPGPFVFGKSKNNATTTTTTTAPTSTPTTTTEISSPSQSNPNPTESTILRGVTIYINGQTAPMISDHKLKQLLVAHGATLALSFSRRVTHVIIGKPNWGPGRGAGGGLAAGKIQKEIQRGGWRGMRMVGAEWVLESIKAGKRLPETKFVINLSNQRSVLAFM</sequence>
<evidence type="ECO:0000313" key="4">
    <source>
        <dbReference type="Proteomes" id="UP001610334"/>
    </source>
</evidence>
<dbReference type="Gene3D" id="3.40.50.10190">
    <property type="entry name" value="BRCT domain"/>
    <property type="match status" value="1"/>
</dbReference>
<feature type="region of interest" description="Disordered" evidence="1">
    <location>
        <begin position="81"/>
        <end position="144"/>
    </location>
</feature>
<name>A0ABR4HY04_9EURO</name>
<feature type="region of interest" description="Disordered" evidence="1">
    <location>
        <begin position="165"/>
        <end position="204"/>
    </location>
</feature>
<feature type="region of interest" description="Disordered" evidence="1">
    <location>
        <begin position="1"/>
        <end position="43"/>
    </location>
</feature>
<feature type="compositionally biased region" description="Polar residues" evidence="1">
    <location>
        <begin position="10"/>
        <end position="42"/>
    </location>
</feature>
<feature type="compositionally biased region" description="Gly residues" evidence="1">
    <location>
        <begin position="88"/>
        <end position="97"/>
    </location>
</feature>
<dbReference type="SMART" id="SM00292">
    <property type="entry name" value="BRCT"/>
    <property type="match status" value="1"/>
</dbReference>